<evidence type="ECO:0000256" key="1">
    <source>
        <dbReference type="SAM" id="Coils"/>
    </source>
</evidence>
<dbReference type="Proteomes" id="UP001058364">
    <property type="component" value="Chromosome"/>
</dbReference>
<feature type="coiled-coil region" evidence="1">
    <location>
        <begin position="257"/>
        <end position="284"/>
    </location>
</feature>
<dbReference type="EMBL" id="CP103423">
    <property type="protein sequence ID" value="UWD33873.1"/>
    <property type="molecule type" value="Genomic_DNA"/>
</dbReference>
<name>A0ABY5TT65_9BACT</name>
<organism evidence="2 3">
    <name type="scientific">Mesomycoplasma molare</name>
    <dbReference type="NCBI Taxonomy" id="171288"/>
    <lineage>
        <taxon>Bacteria</taxon>
        <taxon>Bacillati</taxon>
        <taxon>Mycoplasmatota</taxon>
        <taxon>Mycoplasmoidales</taxon>
        <taxon>Metamycoplasmataceae</taxon>
        <taxon>Mesomycoplasma</taxon>
    </lineage>
</organism>
<keyword evidence="1" id="KW-0175">Coiled coil</keyword>
<dbReference type="Gene3D" id="3.40.1380.10">
    <property type="match status" value="1"/>
</dbReference>
<evidence type="ECO:0008006" key="4">
    <source>
        <dbReference type="Google" id="ProtNLM"/>
    </source>
</evidence>
<dbReference type="NCBIfam" id="NF045933">
    <property type="entry name" value="MSC_0622_gamma"/>
    <property type="match status" value="1"/>
</dbReference>
<dbReference type="RefSeq" id="WP_027123314.1">
    <property type="nucleotide sequence ID" value="NZ_CP103423.1"/>
</dbReference>
<evidence type="ECO:0000313" key="2">
    <source>
        <dbReference type="EMBL" id="UWD33873.1"/>
    </source>
</evidence>
<proteinExistence type="predicted"/>
<accession>A0ABY5TT65</accession>
<sequence>MHLKKIIQKKNNLEKINLKANSEKNILLITIMKLNQQLNFYFNNSIITRDAIENLNQKYNIQNYFIQKKQDAKILNKIVSKLKIQQKIKTREKELWIYLKEEQKYSTDSYSRYEKMILENASKKHIEFIAIYKKTEEFLNKNNLKILKTFDSITNETVSSLAKLIKYLYENEGFSRIKFVLNTNKNFDSFFTILPIEEFEINKLITNKENYSSLKKNDFNIYPNVGEYIENSVDIYIENVMQSLIIESMFYSAKLGLVRVNKIIKDLEKEIKAVKRKIIKIKRELEIEEIVMLTQNNSKFSLLSKGEKNE</sequence>
<gene>
    <name evidence="2" type="ORF">NX772_02060</name>
</gene>
<keyword evidence="3" id="KW-1185">Reference proteome</keyword>
<evidence type="ECO:0000313" key="3">
    <source>
        <dbReference type="Proteomes" id="UP001058364"/>
    </source>
</evidence>
<reference evidence="2" key="1">
    <citation type="submission" date="2022-08" db="EMBL/GenBank/DDBJ databases">
        <title>Complete genome sequence of Mycoplasma molare type strain H 542.</title>
        <authorList>
            <person name="Spergser J."/>
        </authorList>
    </citation>
    <scope>NUCLEOTIDE SEQUENCE</scope>
    <source>
        <strain evidence="2">H 542</strain>
    </source>
</reference>
<protein>
    <recommendedName>
        <fullName evidence="4">ATP synthase gamma chain</fullName>
    </recommendedName>
</protein>